<keyword evidence="1" id="KW-1133">Transmembrane helix</keyword>
<feature type="non-terminal residue" evidence="2">
    <location>
        <position position="1"/>
    </location>
</feature>
<keyword evidence="1" id="KW-0472">Membrane</keyword>
<reference evidence="2" key="1">
    <citation type="journal article" date="2023" name="IScience">
        <title>Live-bearing cockroach genome reveals convergent evolutionary mechanisms linked to viviparity in insects and beyond.</title>
        <authorList>
            <person name="Fouks B."/>
            <person name="Harrison M.C."/>
            <person name="Mikhailova A.A."/>
            <person name="Marchal E."/>
            <person name="English S."/>
            <person name="Carruthers M."/>
            <person name="Jennings E.C."/>
            <person name="Chiamaka E.L."/>
            <person name="Frigard R.A."/>
            <person name="Pippel M."/>
            <person name="Attardo G.M."/>
            <person name="Benoit J.B."/>
            <person name="Bornberg-Bauer E."/>
            <person name="Tobe S.S."/>
        </authorList>
    </citation>
    <scope>NUCLEOTIDE SEQUENCE</scope>
    <source>
        <strain evidence="2">Stay&amp;Tobe</strain>
    </source>
</reference>
<accession>A0AAD8A776</accession>
<keyword evidence="1" id="KW-0812">Transmembrane</keyword>
<name>A0AAD8A776_DIPPU</name>
<dbReference type="AlphaFoldDB" id="A0AAD8A776"/>
<feature type="non-terminal residue" evidence="2">
    <location>
        <position position="88"/>
    </location>
</feature>
<protein>
    <submittedName>
        <fullName evidence="2">Uncharacterized protein</fullName>
    </submittedName>
</protein>
<comment type="caution">
    <text evidence="2">The sequence shown here is derived from an EMBL/GenBank/DDBJ whole genome shotgun (WGS) entry which is preliminary data.</text>
</comment>
<gene>
    <name evidence="2" type="ORF">L9F63_027591</name>
</gene>
<evidence type="ECO:0000313" key="2">
    <source>
        <dbReference type="EMBL" id="KAJ9593765.1"/>
    </source>
</evidence>
<feature type="transmembrane region" description="Helical" evidence="1">
    <location>
        <begin position="21"/>
        <end position="39"/>
    </location>
</feature>
<proteinExistence type="predicted"/>
<dbReference type="EMBL" id="JASPKZ010003389">
    <property type="protein sequence ID" value="KAJ9593765.1"/>
    <property type="molecule type" value="Genomic_DNA"/>
</dbReference>
<reference evidence="2" key="2">
    <citation type="submission" date="2023-05" db="EMBL/GenBank/DDBJ databases">
        <authorList>
            <person name="Fouks B."/>
        </authorList>
    </citation>
    <scope>NUCLEOTIDE SEQUENCE</scope>
    <source>
        <strain evidence="2">Stay&amp;Tobe</strain>
        <tissue evidence="2">Testes</tissue>
    </source>
</reference>
<keyword evidence="3" id="KW-1185">Reference proteome</keyword>
<dbReference type="Proteomes" id="UP001233999">
    <property type="component" value="Unassembled WGS sequence"/>
</dbReference>
<evidence type="ECO:0000256" key="1">
    <source>
        <dbReference type="SAM" id="Phobius"/>
    </source>
</evidence>
<sequence length="88" mass="10430">RRGRKKQELSKRVLQFATTDIISLLNALTMFLLYVTQFIPDCQSAHIVCNLHAEERKICDSDRIYNFKHFSIFYIRNYTIFEHSDSLG</sequence>
<evidence type="ECO:0000313" key="3">
    <source>
        <dbReference type="Proteomes" id="UP001233999"/>
    </source>
</evidence>
<organism evidence="2 3">
    <name type="scientific">Diploptera punctata</name>
    <name type="common">Pacific beetle cockroach</name>
    <dbReference type="NCBI Taxonomy" id="6984"/>
    <lineage>
        <taxon>Eukaryota</taxon>
        <taxon>Metazoa</taxon>
        <taxon>Ecdysozoa</taxon>
        <taxon>Arthropoda</taxon>
        <taxon>Hexapoda</taxon>
        <taxon>Insecta</taxon>
        <taxon>Pterygota</taxon>
        <taxon>Neoptera</taxon>
        <taxon>Polyneoptera</taxon>
        <taxon>Dictyoptera</taxon>
        <taxon>Blattodea</taxon>
        <taxon>Blaberoidea</taxon>
        <taxon>Blaberidae</taxon>
        <taxon>Diplopterinae</taxon>
        <taxon>Diploptera</taxon>
    </lineage>
</organism>